<name>A0ACB5UCF1_AMBMO</name>
<gene>
    <name evidence="1" type="ORF">Amon02_001303100</name>
</gene>
<dbReference type="Proteomes" id="UP001165064">
    <property type="component" value="Unassembled WGS sequence"/>
</dbReference>
<reference evidence="1" key="1">
    <citation type="submission" date="2023-04" db="EMBL/GenBank/DDBJ databases">
        <title>Ambrosiozyma monospora NBRC 10751.</title>
        <authorList>
            <person name="Ichikawa N."/>
            <person name="Sato H."/>
            <person name="Tonouchi N."/>
        </authorList>
    </citation>
    <scope>NUCLEOTIDE SEQUENCE</scope>
    <source>
        <strain evidence="1">NBRC 10751</strain>
    </source>
</reference>
<organism evidence="1 2">
    <name type="scientific">Ambrosiozyma monospora</name>
    <name type="common">Yeast</name>
    <name type="synonym">Endomycopsis monosporus</name>
    <dbReference type="NCBI Taxonomy" id="43982"/>
    <lineage>
        <taxon>Eukaryota</taxon>
        <taxon>Fungi</taxon>
        <taxon>Dikarya</taxon>
        <taxon>Ascomycota</taxon>
        <taxon>Saccharomycotina</taxon>
        <taxon>Pichiomycetes</taxon>
        <taxon>Pichiales</taxon>
        <taxon>Pichiaceae</taxon>
        <taxon>Ambrosiozyma</taxon>
    </lineage>
</organism>
<proteinExistence type="predicted"/>
<evidence type="ECO:0000313" key="1">
    <source>
        <dbReference type="EMBL" id="GMF07739.1"/>
    </source>
</evidence>
<dbReference type="EMBL" id="BSXS01016430">
    <property type="protein sequence ID" value="GMF07739.1"/>
    <property type="molecule type" value="Genomic_DNA"/>
</dbReference>
<protein>
    <submittedName>
        <fullName evidence="1">Unnamed protein product</fullName>
    </submittedName>
</protein>
<comment type="caution">
    <text evidence="1">The sequence shown here is derived from an EMBL/GenBank/DDBJ whole genome shotgun (WGS) entry which is preliminary data.</text>
</comment>
<evidence type="ECO:0000313" key="2">
    <source>
        <dbReference type="Proteomes" id="UP001165064"/>
    </source>
</evidence>
<keyword evidence="2" id="KW-1185">Reference proteome</keyword>
<sequence>MYHYWRKFWRVLSSTVLKDRISKVPGASIKMLEKVFSRFDSDQEMQLINFALAPLYSETYNADQGLSSCLKTKYRAKSHNDLYSEEEKYFDYTSQLKLFKKPTLIIVGEKDWICPPSQSKKIHDLVDNSKLVVVPNANHSAHLEYPDFVLDKVIVFLRT</sequence>
<accession>A0ACB5UCF1</accession>